<dbReference type="AlphaFoldDB" id="A0A166FLZ8"/>
<evidence type="ECO:0000256" key="3">
    <source>
        <dbReference type="ARBA" id="ARBA00021242"/>
    </source>
</evidence>
<feature type="transmembrane region" description="Helical" evidence="12">
    <location>
        <begin position="191"/>
        <end position="210"/>
    </location>
</feature>
<evidence type="ECO:0000256" key="10">
    <source>
        <dbReference type="ARBA" id="ARBA00030646"/>
    </source>
</evidence>
<evidence type="ECO:0000256" key="4">
    <source>
        <dbReference type="ARBA" id="ARBA00022448"/>
    </source>
</evidence>
<evidence type="ECO:0000256" key="12">
    <source>
        <dbReference type="SAM" id="Phobius"/>
    </source>
</evidence>
<keyword evidence="7 12" id="KW-1133">Transmembrane helix</keyword>
<feature type="transmembrane region" description="Helical" evidence="12">
    <location>
        <begin position="315"/>
        <end position="337"/>
    </location>
</feature>
<evidence type="ECO:0000256" key="11">
    <source>
        <dbReference type="ARBA" id="ARBA00032555"/>
    </source>
</evidence>
<accession>A0A166FLZ8</accession>
<dbReference type="STRING" id="436010.A0A166FLZ8"/>
<feature type="transmembrane region" description="Helical" evidence="12">
    <location>
        <begin position="93"/>
        <end position="113"/>
    </location>
</feature>
<sequence>MPPFYELQLILLTGFCVVSLLLERYASKHKSPDPPAPGRLESGHVKNTSVASGARGALTKRYLMVYAIVMGADWLQGPYVYSLYREQYGFDERIVAILFVTGFVSAGLTAPLVGVWADQHGRKRLCLIFCVTYALTCACIQIPILPVLFLGRVLGGISTSILYSAFESWVVSSANALALPSSDLSTILGRATLMNGFVATAAGIASNKLVEKTGSFASPFMASGVLLALAYVVIRGKWGENYGGGGGASAGSGDPFQLKRLGKAWRIVQADPVLLTLGLTQTCFEGSMYLFVFLWVPSLQEASATFPATPLPLGFIFSSFMVSMMLGSLLYTAICTYTPPPPASASPSSNPPAGDSTLTLHAKLSSLVCACSALALATSVRSNDEQVRFWAFCAFEACVGMYYPVQGMLRGSLISNEHRATLSSLFRVPLNIFVVVALLTGVSDARSGVLSASAGMLAFSSIVTAVVVVARVEKVGEEEAKAT</sequence>
<proteinExistence type="predicted"/>
<comment type="subcellular location">
    <subcellularLocation>
        <location evidence="2">Cell membrane</location>
        <topology evidence="2">Multi-pass membrane protein</topology>
    </subcellularLocation>
</comment>
<keyword evidence="5" id="KW-1003">Cell membrane</keyword>
<dbReference type="GO" id="GO:0015098">
    <property type="term" value="F:molybdate ion transmembrane transporter activity"/>
    <property type="evidence" value="ECO:0007669"/>
    <property type="project" value="InterPro"/>
</dbReference>
<dbReference type="GO" id="GO:0006811">
    <property type="term" value="P:monoatomic ion transport"/>
    <property type="evidence" value="ECO:0007669"/>
    <property type="project" value="UniProtKB-KW"/>
</dbReference>
<feature type="transmembrane region" description="Helical" evidence="12">
    <location>
        <begin position="273"/>
        <end position="295"/>
    </location>
</feature>
<dbReference type="SUPFAM" id="SSF103473">
    <property type="entry name" value="MFS general substrate transporter"/>
    <property type="match status" value="1"/>
</dbReference>
<feature type="transmembrane region" description="Helical" evidence="12">
    <location>
        <begin position="161"/>
        <end position="179"/>
    </location>
</feature>
<dbReference type="Proteomes" id="UP000076532">
    <property type="component" value="Unassembled WGS sequence"/>
</dbReference>
<dbReference type="Pfam" id="PF05631">
    <property type="entry name" value="MFS_5"/>
    <property type="match status" value="1"/>
</dbReference>
<feature type="transmembrane region" description="Helical" evidence="12">
    <location>
        <begin position="425"/>
        <end position="443"/>
    </location>
</feature>
<dbReference type="PANTHER" id="PTHR23516:SF1">
    <property type="entry name" value="MOLYBDATE-ANION TRANSPORTER"/>
    <property type="match status" value="1"/>
</dbReference>
<evidence type="ECO:0000313" key="13">
    <source>
        <dbReference type="EMBL" id="KZP16952.1"/>
    </source>
</evidence>
<dbReference type="OrthoDB" id="263957at2759"/>
<protein>
    <recommendedName>
        <fullName evidence="3">Molybdate-anion transporter</fullName>
    </recommendedName>
    <alternativeName>
        <fullName evidence="10">Major facilitator superfamily domain-containing protein 5</fullName>
    </alternativeName>
    <alternativeName>
        <fullName evidence="11">Molybdate transporter 2 homolog</fullName>
    </alternativeName>
</protein>
<dbReference type="InterPro" id="IPR036259">
    <property type="entry name" value="MFS_trans_sf"/>
</dbReference>
<evidence type="ECO:0000256" key="9">
    <source>
        <dbReference type="ARBA" id="ARBA00023136"/>
    </source>
</evidence>
<evidence type="ECO:0000313" key="14">
    <source>
        <dbReference type="Proteomes" id="UP000076532"/>
    </source>
</evidence>
<gene>
    <name evidence="13" type="ORF">FIBSPDRAFT_793798</name>
</gene>
<keyword evidence="9 12" id="KW-0472">Membrane</keyword>
<feature type="transmembrane region" description="Helical" evidence="12">
    <location>
        <begin position="6"/>
        <end position="22"/>
    </location>
</feature>
<organism evidence="13 14">
    <name type="scientific">Athelia psychrophila</name>
    <dbReference type="NCBI Taxonomy" id="1759441"/>
    <lineage>
        <taxon>Eukaryota</taxon>
        <taxon>Fungi</taxon>
        <taxon>Dikarya</taxon>
        <taxon>Basidiomycota</taxon>
        <taxon>Agaricomycotina</taxon>
        <taxon>Agaricomycetes</taxon>
        <taxon>Agaricomycetidae</taxon>
        <taxon>Atheliales</taxon>
        <taxon>Atheliaceae</taxon>
        <taxon>Athelia</taxon>
    </lineage>
</organism>
<dbReference type="GO" id="GO:0005886">
    <property type="term" value="C:plasma membrane"/>
    <property type="evidence" value="ECO:0007669"/>
    <property type="project" value="UniProtKB-SubCell"/>
</dbReference>
<evidence type="ECO:0000256" key="5">
    <source>
        <dbReference type="ARBA" id="ARBA00022475"/>
    </source>
</evidence>
<dbReference type="Gene3D" id="1.20.1250.20">
    <property type="entry name" value="MFS general substrate transporter like domains"/>
    <property type="match status" value="1"/>
</dbReference>
<keyword evidence="4" id="KW-0813">Transport</keyword>
<feature type="transmembrane region" description="Helical" evidence="12">
    <location>
        <begin position="449"/>
        <end position="470"/>
    </location>
</feature>
<dbReference type="EMBL" id="KV417588">
    <property type="protein sequence ID" value="KZP16952.1"/>
    <property type="molecule type" value="Genomic_DNA"/>
</dbReference>
<feature type="transmembrane region" description="Helical" evidence="12">
    <location>
        <begin position="216"/>
        <end position="234"/>
    </location>
</feature>
<evidence type="ECO:0000256" key="7">
    <source>
        <dbReference type="ARBA" id="ARBA00022989"/>
    </source>
</evidence>
<evidence type="ECO:0000256" key="8">
    <source>
        <dbReference type="ARBA" id="ARBA00023065"/>
    </source>
</evidence>
<comment type="function">
    <text evidence="1">Mediates high-affinity intracellular uptake of the rare oligo-element molybdenum.</text>
</comment>
<evidence type="ECO:0000256" key="6">
    <source>
        <dbReference type="ARBA" id="ARBA00022692"/>
    </source>
</evidence>
<evidence type="ECO:0000256" key="1">
    <source>
        <dbReference type="ARBA" id="ARBA00003019"/>
    </source>
</evidence>
<keyword evidence="14" id="KW-1185">Reference proteome</keyword>
<keyword evidence="6 12" id="KW-0812">Transmembrane</keyword>
<keyword evidence="8" id="KW-0406">Ion transport</keyword>
<name>A0A166FLZ8_9AGAM</name>
<dbReference type="PANTHER" id="PTHR23516">
    <property type="entry name" value="SAM (S-ADENOSYL METHIONINE) TRANSPORTER"/>
    <property type="match status" value="1"/>
</dbReference>
<evidence type="ECO:0000256" key="2">
    <source>
        <dbReference type="ARBA" id="ARBA00004651"/>
    </source>
</evidence>
<reference evidence="13 14" key="1">
    <citation type="journal article" date="2016" name="Mol. Biol. Evol.">
        <title>Comparative Genomics of Early-Diverging Mushroom-Forming Fungi Provides Insights into the Origins of Lignocellulose Decay Capabilities.</title>
        <authorList>
            <person name="Nagy L.G."/>
            <person name="Riley R."/>
            <person name="Tritt A."/>
            <person name="Adam C."/>
            <person name="Daum C."/>
            <person name="Floudas D."/>
            <person name="Sun H."/>
            <person name="Yadav J.S."/>
            <person name="Pangilinan J."/>
            <person name="Larsson K.H."/>
            <person name="Matsuura K."/>
            <person name="Barry K."/>
            <person name="Labutti K."/>
            <person name="Kuo R."/>
            <person name="Ohm R.A."/>
            <person name="Bhattacharya S.S."/>
            <person name="Shirouzu T."/>
            <person name="Yoshinaga Y."/>
            <person name="Martin F.M."/>
            <person name="Grigoriev I.V."/>
            <person name="Hibbett D.S."/>
        </authorList>
    </citation>
    <scope>NUCLEOTIDE SEQUENCE [LARGE SCALE GENOMIC DNA]</scope>
    <source>
        <strain evidence="13 14">CBS 109695</strain>
    </source>
</reference>
<dbReference type="InterPro" id="IPR008509">
    <property type="entry name" value="MOT2/MFSD5"/>
</dbReference>
<feature type="transmembrane region" description="Helical" evidence="12">
    <location>
        <begin position="62"/>
        <end position="81"/>
    </location>
</feature>
<dbReference type="CDD" id="cd17487">
    <property type="entry name" value="MFS_MFSD5_like"/>
    <property type="match status" value="1"/>
</dbReference>
<feature type="transmembrane region" description="Helical" evidence="12">
    <location>
        <begin position="125"/>
        <end position="149"/>
    </location>
</feature>